<evidence type="ECO:0000256" key="6">
    <source>
        <dbReference type="ARBA" id="ARBA00022801"/>
    </source>
</evidence>
<name>A0A0C3QLN6_9AGAM</name>
<dbReference type="InterPro" id="IPR041677">
    <property type="entry name" value="DNA2/NAM7_AAA_11"/>
</dbReference>
<evidence type="ECO:0000313" key="17">
    <source>
        <dbReference type="Proteomes" id="UP000054248"/>
    </source>
</evidence>
<dbReference type="PANTHER" id="PTHR45418:SF1">
    <property type="entry name" value="CANCER_TESTIS ANTIGEN 55"/>
    <property type="match status" value="1"/>
</dbReference>
<dbReference type="Pfam" id="PF13087">
    <property type="entry name" value="AAA_12"/>
    <property type="match status" value="1"/>
</dbReference>
<dbReference type="STRING" id="1051891.A0A0C3QLN6"/>
<feature type="domain" description="DNA2/NAM7 helicase-like C-terminal" evidence="14">
    <location>
        <begin position="584"/>
        <end position="770"/>
    </location>
</feature>
<dbReference type="InterPro" id="IPR026122">
    <property type="entry name" value="MOV-10/SDE3_DEXXQ/H-box"/>
</dbReference>
<dbReference type="GO" id="GO:0016787">
    <property type="term" value="F:hydrolase activity"/>
    <property type="evidence" value="ECO:0007669"/>
    <property type="project" value="UniProtKB-KW"/>
</dbReference>
<keyword evidence="7" id="KW-0347">Helicase</keyword>
<keyword evidence="17" id="KW-1185">Reference proteome</keyword>
<evidence type="ECO:0000259" key="13">
    <source>
        <dbReference type="Pfam" id="PF13086"/>
    </source>
</evidence>
<protein>
    <recommendedName>
        <fullName evidence="3">RNA helicase</fullName>
        <ecNumber evidence="3">3.6.4.13</ecNumber>
    </recommendedName>
</protein>
<dbReference type="FunFam" id="3.40.50.300:FF:000608">
    <property type="entry name" value="Mov10 RISC complex RNA helicase"/>
    <property type="match status" value="1"/>
</dbReference>
<evidence type="ECO:0000256" key="4">
    <source>
        <dbReference type="ARBA" id="ARBA00022490"/>
    </source>
</evidence>
<evidence type="ECO:0000256" key="3">
    <source>
        <dbReference type="ARBA" id="ARBA00012552"/>
    </source>
</evidence>
<evidence type="ECO:0000256" key="10">
    <source>
        <dbReference type="ARBA" id="ARBA00023158"/>
    </source>
</evidence>
<dbReference type="CDD" id="cd18038">
    <property type="entry name" value="DEXXQc_Helz-like"/>
    <property type="match status" value="1"/>
</dbReference>
<dbReference type="OrthoDB" id="6513042at2759"/>
<dbReference type="InterPro" id="IPR041679">
    <property type="entry name" value="DNA2/NAM7-like_C"/>
</dbReference>
<keyword evidence="6" id="KW-0378">Hydrolase</keyword>
<dbReference type="EMBL" id="KN822946">
    <property type="protein sequence ID" value="KIO33700.1"/>
    <property type="molecule type" value="Genomic_DNA"/>
</dbReference>
<keyword evidence="8" id="KW-0067">ATP-binding</keyword>
<accession>A0A0C3QLN6</accession>
<dbReference type="SUPFAM" id="SSF52540">
    <property type="entry name" value="P-loop containing nucleoside triphosphate hydrolases"/>
    <property type="match status" value="1"/>
</dbReference>
<evidence type="ECO:0000256" key="9">
    <source>
        <dbReference type="ARBA" id="ARBA00022884"/>
    </source>
</evidence>
<dbReference type="GO" id="GO:0031047">
    <property type="term" value="P:regulatory ncRNA-mediated gene silencing"/>
    <property type="evidence" value="ECO:0007669"/>
    <property type="project" value="UniProtKB-KW"/>
</dbReference>
<evidence type="ECO:0000256" key="5">
    <source>
        <dbReference type="ARBA" id="ARBA00022741"/>
    </source>
</evidence>
<evidence type="ECO:0000256" key="2">
    <source>
        <dbReference type="ARBA" id="ARBA00005601"/>
    </source>
</evidence>
<keyword evidence="5" id="KW-0547">Nucleotide-binding</keyword>
<dbReference type="GO" id="GO:0005524">
    <property type="term" value="F:ATP binding"/>
    <property type="evidence" value="ECO:0007669"/>
    <property type="project" value="UniProtKB-KW"/>
</dbReference>
<sequence length="883" mass="100249">MDVPAQLFSAHFNSVSHKKKEKFATYETALQDAAKDKGGVVVQEKELDFETVELATLETQPTRIKTFNISVSRRVKLCEARVTSSIGAYAHLREFKGNRGHYDDRMELIFEDNAARTRFFIVRPLHAIVAVQADLDLLAPTAPYQKPEPRPKEAEAPVIDGPRPPQLAEINWVNDLPFNDLPTFLKVLVEEGSIGERIRAVKAEMLPRELNWKTYGDHWQALLWLEEIQAESFIFGPLHSVSVPGLAEKRPSVIIGDKIKVRNHRPRDGQRNDQRNEHWFRGYVHVVEQNQVGLKFDPSFHSFRGQKYDVRFELNRLTLRRMHQAVAHHKFREERVLFPNEDIVKKLRMRKPVDRQMDRYSPFDRQIATNPPQWLAVTAIAELSPGAVPFVVFGPPGTGKTVVLVEAIRQVLTNQPDAKILACAPSNSAADIIAERLGRFLSKRELFRMNAPTRNKDTIPTKLLDFSRVNPNGTFFVPQKEELMKFRVVVSTCVSASVTYGIGVQNGHFTHIFVDEAGQASEPEVMVPVKMNAGPNTRIILAGDPKQLGPITRSPVAQRLGLATSWLDRLMAMPLYDPADFSGVTVVKLLKNWRSHETILRFPNEEFYKNELEAHADPTVINSCLRWWQLPNPNFPIIFHSIKGKDQRQATSPSFFNAHEASVVKEYITDLKADSGLRITDHMIGVISPYNAQCQKIRTAIKVQNPAVKVGSVEEFQGQERRVIIISTVRSSIEYVEFDLRHTLGFVANERRFNVAMTRAQALLIVIGDPDVLGLDPLWRCFLNYIHNSGGWKGRRIGWDPKQPVDRSPPRTGPRSKGKTLESATTGGYDEAVRRQAETEMEELIARTKGIIINSRPLDEEQEEDEDVRGMEAAAEHPWREDE</sequence>
<dbReference type="Pfam" id="PF13086">
    <property type="entry name" value="AAA_11"/>
    <property type="match status" value="2"/>
</dbReference>
<feature type="domain" description="Helicase MOV-10-like beta-barrel" evidence="15">
    <location>
        <begin position="238"/>
        <end position="312"/>
    </location>
</feature>
<dbReference type="CDD" id="cd18808">
    <property type="entry name" value="SF1_C_Upf1"/>
    <property type="match status" value="1"/>
</dbReference>
<dbReference type="Pfam" id="PF21634">
    <property type="entry name" value="MOV-10_beta-barrel"/>
    <property type="match status" value="1"/>
</dbReference>
<evidence type="ECO:0000256" key="1">
    <source>
        <dbReference type="ARBA" id="ARBA00004331"/>
    </source>
</evidence>
<organism evidence="16 17">
    <name type="scientific">Tulasnella calospora MUT 4182</name>
    <dbReference type="NCBI Taxonomy" id="1051891"/>
    <lineage>
        <taxon>Eukaryota</taxon>
        <taxon>Fungi</taxon>
        <taxon>Dikarya</taxon>
        <taxon>Basidiomycota</taxon>
        <taxon>Agaricomycotina</taxon>
        <taxon>Agaricomycetes</taxon>
        <taxon>Cantharellales</taxon>
        <taxon>Tulasnellaceae</taxon>
        <taxon>Tulasnella</taxon>
    </lineage>
</organism>
<dbReference type="PANTHER" id="PTHR45418">
    <property type="entry name" value="CANCER/TESTIS ANTIGEN 55"/>
    <property type="match status" value="1"/>
</dbReference>
<reference evidence="16 17" key="1">
    <citation type="submission" date="2014-04" db="EMBL/GenBank/DDBJ databases">
        <authorList>
            <consortium name="DOE Joint Genome Institute"/>
            <person name="Kuo A."/>
            <person name="Girlanda M."/>
            <person name="Perotto S."/>
            <person name="Kohler A."/>
            <person name="Nagy L.G."/>
            <person name="Floudas D."/>
            <person name="Copeland A."/>
            <person name="Barry K.W."/>
            <person name="Cichocki N."/>
            <person name="Veneault-Fourrey C."/>
            <person name="LaButti K."/>
            <person name="Lindquist E.A."/>
            <person name="Lipzen A."/>
            <person name="Lundell T."/>
            <person name="Morin E."/>
            <person name="Murat C."/>
            <person name="Sun H."/>
            <person name="Tunlid A."/>
            <person name="Henrissat B."/>
            <person name="Grigoriev I.V."/>
            <person name="Hibbett D.S."/>
            <person name="Martin F."/>
            <person name="Nordberg H.P."/>
            <person name="Cantor M.N."/>
            <person name="Hua S.X."/>
        </authorList>
    </citation>
    <scope>NUCLEOTIDE SEQUENCE [LARGE SCALE GENOMIC DNA]</scope>
    <source>
        <strain evidence="16 17">MUT 4182</strain>
    </source>
</reference>
<feature type="domain" description="DNA2/NAM7 helicase helicase" evidence="13">
    <location>
        <begin position="389"/>
        <end position="453"/>
    </location>
</feature>
<dbReference type="InterPro" id="IPR027417">
    <property type="entry name" value="P-loop_NTPase"/>
</dbReference>
<dbReference type="Gene3D" id="3.40.50.300">
    <property type="entry name" value="P-loop containing nucleotide triphosphate hydrolases"/>
    <property type="match status" value="2"/>
</dbReference>
<evidence type="ECO:0000256" key="11">
    <source>
        <dbReference type="ARBA" id="ARBA00047984"/>
    </source>
</evidence>
<gene>
    <name evidence="16" type="ORF">M407DRAFT_229531</name>
</gene>
<comment type="catalytic activity">
    <reaction evidence="11">
        <text>ATP + H2O = ADP + phosphate + H(+)</text>
        <dbReference type="Rhea" id="RHEA:13065"/>
        <dbReference type="ChEBI" id="CHEBI:15377"/>
        <dbReference type="ChEBI" id="CHEBI:15378"/>
        <dbReference type="ChEBI" id="CHEBI:30616"/>
        <dbReference type="ChEBI" id="CHEBI:43474"/>
        <dbReference type="ChEBI" id="CHEBI:456216"/>
        <dbReference type="EC" id="3.6.4.13"/>
    </reaction>
</comment>
<feature type="domain" description="DNA2/NAM7 helicase helicase" evidence="13">
    <location>
        <begin position="480"/>
        <end position="554"/>
    </location>
</feature>
<dbReference type="GO" id="GO:0036464">
    <property type="term" value="C:cytoplasmic ribonucleoprotein granule"/>
    <property type="evidence" value="ECO:0007669"/>
    <property type="project" value="UniProtKB-SubCell"/>
</dbReference>
<keyword evidence="10" id="KW-0943">RNA-mediated gene silencing</keyword>
<keyword evidence="9" id="KW-0694">RNA-binding</keyword>
<evidence type="ECO:0000256" key="12">
    <source>
        <dbReference type="SAM" id="MobiDB-lite"/>
    </source>
</evidence>
<evidence type="ECO:0000256" key="8">
    <source>
        <dbReference type="ARBA" id="ARBA00022840"/>
    </source>
</evidence>
<evidence type="ECO:0000313" key="16">
    <source>
        <dbReference type="EMBL" id="KIO33700.1"/>
    </source>
</evidence>
<reference evidence="17" key="2">
    <citation type="submission" date="2015-01" db="EMBL/GenBank/DDBJ databases">
        <title>Evolutionary Origins and Diversification of the Mycorrhizal Mutualists.</title>
        <authorList>
            <consortium name="DOE Joint Genome Institute"/>
            <consortium name="Mycorrhizal Genomics Consortium"/>
            <person name="Kohler A."/>
            <person name="Kuo A."/>
            <person name="Nagy L.G."/>
            <person name="Floudas D."/>
            <person name="Copeland A."/>
            <person name="Barry K.W."/>
            <person name="Cichocki N."/>
            <person name="Veneault-Fourrey C."/>
            <person name="LaButti K."/>
            <person name="Lindquist E.A."/>
            <person name="Lipzen A."/>
            <person name="Lundell T."/>
            <person name="Morin E."/>
            <person name="Murat C."/>
            <person name="Riley R."/>
            <person name="Ohm R."/>
            <person name="Sun H."/>
            <person name="Tunlid A."/>
            <person name="Henrissat B."/>
            <person name="Grigoriev I.V."/>
            <person name="Hibbett D.S."/>
            <person name="Martin F."/>
        </authorList>
    </citation>
    <scope>NUCLEOTIDE SEQUENCE [LARGE SCALE GENOMIC DNA]</scope>
    <source>
        <strain evidence="17">MUT 4182</strain>
    </source>
</reference>
<evidence type="ECO:0000259" key="14">
    <source>
        <dbReference type="Pfam" id="PF13087"/>
    </source>
</evidence>
<dbReference type="EC" id="3.6.4.13" evidence="3"/>
<feature type="region of interest" description="Disordered" evidence="12">
    <location>
        <begin position="796"/>
        <end position="836"/>
    </location>
</feature>
<evidence type="ECO:0000256" key="7">
    <source>
        <dbReference type="ARBA" id="ARBA00022806"/>
    </source>
</evidence>
<keyword evidence="4" id="KW-0963">Cytoplasm</keyword>
<dbReference type="HOGENOM" id="CLU_001666_6_3_1"/>
<dbReference type="GO" id="GO:0003723">
    <property type="term" value="F:RNA binding"/>
    <property type="evidence" value="ECO:0007669"/>
    <property type="project" value="UniProtKB-KW"/>
</dbReference>
<dbReference type="GO" id="GO:0032574">
    <property type="term" value="F:5'-3' RNA helicase activity"/>
    <property type="evidence" value="ECO:0007669"/>
    <property type="project" value="InterPro"/>
</dbReference>
<dbReference type="Proteomes" id="UP000054248">
    <property type="component" value="Unassembled WGS sequence"/>
</dbReference>
<comment type="subcellular location">
    <subcellularLocation>
        <location evidence="1">Cytoplasm</location>
        <location evidence="1">Cytoplasmic ribonucleoprotein granule</location>
    </subcellularLocation>
</comment>
<dbReference type="InterPro" id="IPR047187">
    <property type="entry name" value="SF1_C_Upf1"/>
</dbReference>
<dbReference type="InterPro" id="IPR049080">
    <property type="entry name" value="MOV-10-like_beta-barrel"/>
</dbReference>
<comment type="similarity">
    <text evidence="2">Belongs to the DNA2/NAM7 helicase family. SDE3 subfamily.</text>
</comment>
<feature type="compositionally biased region" description="Basic and acidic residues" evidence="12">
    <location>
        <begin position="868"/>
        <end position="883"/>
    </location>
</feature>
<feature type="compositionally biased region" description="Basic and acidic residues" evidence="12">
    <location>
        <begin position="797"/>
        <end position="809"/>
    </location>
</feature>
<evidence type="ECO:0000259" key="15">
    <source>
        <dbReference type="Pfam" id="PF21634"/>
    </source>
</evidence>
<dbReference type="AlphaFoldDB" id="A0A0C3QLN6"/>
<proteinExistence type="inferred from homology"/>
<feature type="region of interest" description="Disordered" evidence="12">
    <location>
        <begin position="852"/>
        <end position="883"/>
    </location>
</feature>